<dbReference type="EMBL" id="AGEG01000002">
    <property type="protein sequence ID" value="EHR38173.1"/>
    <property type="molecule type" value="Genomic_DNA"/>
</dbReference>
<dbReference type="PANTHER" id="PTHR46190">
    <property type="entry name" value="SI:CH211-201H21.5-RELATED"/>
    <property type="match status" value="1"/>
</dbReference>
<dbReference type="PANTHER" id="PTHR46190:SF1">
    <property type="entry name" value="SI:CH211-201H21.5"/>
    <property type="match status" value="1"/>
</dbReference>
<protein>
    <recommendedName>
        <fullName evidence="1">Inosine/uridine-preferring nucleoside hydrolase domain-containing protein</fullName>
    </recommendedName>
</protein>
<dbReference type="GO" id="GO:0016799">
    <property type="term" value="F:hydrolase activity, hydrolyzing N-glycosyl compounds"/>
    <property type="evidence" value="ECO:0007669"/>
    <property type="project" value="InterPro"/>
</dbReference>
<comment type="caution">
    <text evidence="2">The sequence shown here is derived from an EMBL/GenBank/DDBJ whole genome shotgun (WGS) entry which is preliminary data.</text>
</comment>
<organism evidence="2 3">
    <name type="scientific">Facklamia languida CCUG 37842</name>
    <dbReference type="NCBI Taxonomy" id="883113"/>
    <lineage>
        <taxon>Bacteria</taxon>
        <taxon>Bacillati</taxon>
        <taxon>Bacillota</taxon>
        <taxon>Bacilli</taxon>
        <taxon>Lactobacillales</taxon>
        <taxon>Aerococcaceae</taxon>
        <taxon>Facklamia</taxon>
    </lineage>
</organism>
<dbReference type="PATRIC" id="fig|883113.3.peg.262"/>
<keyword evidence="3" id="KW-1185">Reference proteome</keyword>
<proteinExistence type="predicted"/>
<sequence length="298" mass="33203">MKVVIDFDNSFYTPNRDVDDGLALMYLLGSVDVEVVGITSTFGNCPIEEVDRCTRQLIQDLQLQEIPYAKGGGTNGDYLTEASQLLVDLANQYPGELKVLAVGSMTNLQGAYLRDPDFFNKLSQVVLMGGTTEPLIFAKQEMLELNFSCDPQATYTVLTKGKNVSILTGNRCTDLLFTREDYQKAFQGVETPIAALISKYSDPWFVDNEIEYGIKGFYNWDSLAAAYLVDPGYFQEEWTDFNVSINSLSTGSLIAKDFDPTSYAGSKPLSKVHLNIPQITDHEALKQALFDKWLAIEL</sequence>
<dbReference type="Pfam" id="PF01156">
    <property type="entry name" value="IU_nuc_hydro"/>
    <property type="match status" value="1"/>
</dbReference>
<dbReference type="Gene3D" id="3.90.245.10">
    <property type="entry name" value="Ribonucleoside hydrolase-like"/>
    <property type="match status" value="2"/>
</dbReference>
<dbReference type="Proteomes" id="UP000006190">
    <property type="component" value="Unassembled WGS sequence"/>
</dbReference>
<accession>H3NHB8</accession>
<dbReference type="eggNOG" id="COG1957">
    <property type="taxonomic scope" value="Bacteria"/>
</dbReference>
<dbReference type="InterPro" id="IPR036452">
    <property type="entry name" value="Ribo_hydro-like"/>
</dbReference>
<evidence type="ECO:0000313" key="3">
    <source>
        <dbReference type="Proteomes" id="UP000006190"/>
    </source>
</evidence>
<reference evidence="2 3" key="1">
    <citation type="submission" date="2012-01" db="EMBL/GenBank/DDBJ databases">
        <title>The Genome Sequence of Facklamia languida CCUG 37842.</title>
        <authorList>
            <consortium name="The Broad Institute Genome Sequencing Platform"/>
            <person name="Earl A."/>
            <person name="Ward D."/>
            <person name="Feldgarden M."/>
            <person name="Gevers D."/>
            <person name="Huys G."/>
            <person name="Young S.K."/>
            <person name="Zeng Q."/>
            <person name="Gargeya S."/>
            <person name="Fitzgerald M."/>
            <person name="Haas B."/>
            <person name="Abouelleil A."/>
            <person name="Alvarado L."/>
            <person name="Arachchi H.M."/>
            <person name="Berlin A."/>
            <person name="Chapman S.B."/>
            <person name="Gearin G."/>
            <person name="Goldberg J."/>
            <person name="Griggs A."/>
            <person name="Gujja S."/>
            <person name="Hansen M."/>
            <person name="Heiman D."/>
            <person name="Howarth C."/>
            <person name="Larimer J."/>
            <person name="Lui A."/>
            <person name="MacDonald P.J.P."/>
            <person name="McCowen C."/>
            <person name="Montmayeur A."/>
            <person name="Murphy C."/>
            <person name="Neiman D."/>
            <person name="Pearson M."/>
            <person name="Priest M."/>
            <person name="Roberts A."/>
            <person name="Saif S."/>
            <person name="Shea T."/>
            <person name="Sisk P."/>
            <person name="Stolte C."/>
            <person name="Sykes S."/>
            <person name="Wortman J."/>
            <person name="Nusbaum C."/>
            <person name="Birren B."/>
        </authorList>
    </citation>
    <scope>NUCLEOTIDE SEQUENCE [LARGE SCALE GENOMIC DNA]</scope>
    <source>
        <strain evidence="2 3">CCUG 37842</strain>
    </source>
</reference>
<dbReference type="AlphaFoldDB" id="H3NHB8"/>
<dbReference type="STRING" id="883113.HMPREF9708_00257"/>
<dbReference type="OrthoDB" id="9797882at2"/>
<gene>
    <name evidence="2" type="ORF">HMPREF9708_00257</name>
</gene>
<dbReference type="RefSeq" id="WP_006308142.1">
    <property type="nucleotide sequence ID" value="NZ_JH601133.1"/>
</dbReference>
<dbReference type="InterPro" id="IPR052775">
    <property type="entry name" value="IUN_hydrolase"/>
</dbReference>
<dbReference type="InterPro" id="IPR001910">
    <property type="entry name" value="Inosine/uridine_hydrolase_dom"/>
</dbReference>
<evidence type="ECO:0000259" key="1">
    <source>
        <dbReference type="Pfam" id="PF01156"/>
    </source>
</evidence>
<dbReference type="SUPFAM" id="SSF53590">
    <property type="entry name" value="Nucleoside hydrolase"/>
    <property type="match status" value="1"/>
</dbReference>
<evidence type="ECO:0000313" key="2">
    <source>
        <dbReference type="EMBL" id="EHR38173.1"/>
    </source>
</evidence>
<feature type="domain" description="Inosine/uridine-preferring nucleoside hydrolase" evidence="1">
    <location>
        <begin position="18"/>
        <end position="260"/>
    </location>
</feature>
<dbReference type="HOGENOM" id="CLU_036838_5_0_9"/>
<name>H3NHB8_9LACT</name>